<keyword evidence="3" id="KW-0175">Coiled coil</keyword>
<dbReference type="GO" id="GO:0005524">
    <property type="term" value="F:ATP binding"/>
    <property type="evidence" value="ECO:0007669"/>
    <property type="project" value="UniProtKB-KW"/>
</dbReference>
<evidence type="ECO:0000313" key="6">
    <source>
        <dbReference type="Proteomes" id="UP000489961"/>
    </source>
</evidence>
<accession>A0A811GGI1</accession>
<organism evidence="5 6">
    <name type="scientific">Acinetobacter bouvetii</name>
    <dbReference type="NCBI Taxonomy" id="202951"/>
    <lineage>
        <taxon>Bacteria</taxon>
        <taxon>Pseudomonadati</taxon>
        <taxon>Pseudomonadota</taxon>
        <taxon>Gammaproteobacteria</taxon>
        <taxon>Moraxellales</taxon>
        <taxon>Moraxellaceae</taxon>
        <taxon>Acinetobacter</taxon>
    </lineage>
</organism>
<dbReference type="Pfam" id="PF12848">
    <property type="entry name" value="ABC_tran_Xtn"/>
    <property type="match status" value="1"/>
</dbReference>
<dbReference type="Proteomes" id="UP000489961">
    <property type="component" value="Unassembled WGS sequence"/>
</dbReference>
<evidence type="ECO:0000256" key="2">
    <source>
        <dbReference type="ARBA" id="ARBA00022840"/>
    </source>
</evidence>
<feature type="domain" description="ABC-transporter extension" evidence="4">
    <location>
        <begin position="30"/>
        <end position="71"/>
    </location>
</feature>
<dbReference type="InterPro" id="IPR027417">
    <property type="entry name" value="P-loop_NTPase"/>
</dbReference>
<name>A0A811GGI1_9GAMM</name>
<keyword evidence="1" id="KW-0547">Nucleotide-binding</keyword>
<evidence type="ECO:0000313" key="5">
    <source>
        <dbReference type="EMBL" id="CAB1221770.1"/>
    </source>
</evidence>
<comment type="caution">
    <text evidence="5">The sequence shown here is derived from an EMBL/GenBank/DDBJ whole genome shotgun (WGS) entry which is preliminary data.</text>
</comment>
<reference evidence="5 6" key="1">
    <citation type="submission" date="2020-02" db="EMBL/GenBank/DDBJ databases">
        <authorList>
            <person name="Chaudhuri R."/>
        </authorList>
    </citation>
    <scope>NUCLEOTIDE SEQUENCE [LARGE SCALE GENOMIC DNA]</scope>
    <source>
        <strain evidence="5">SFB21</strain>
    </source>
</reference>
<evidence type="ECO:0000256" key="1">
    <source>
        <dbReference type="ARBA" id="ARBA00022741"/>
    </source>
</evidence>
<evidence type="ECO:0000256" key="3">
    <source>
        <dbReference type="SAM" id="Coils"/>
    </source>
</evidence>
<evidence type="ECO:0000259" key="4">
    <source>
        <dbReference type="Pfam" id="PF12848"/>
    </source>
</evidence>
<dbReference type="EMBL" id="CADDTS010000048">
    <property type="protein sequence ID" value="CAB1221770.1"/>
    <property type="molecule type" value="Genomic_DNA"/>
</dbReference>
<gene>
    <name evidence="5" type="ORF">SFB21_2984</name>
</gene>
<dbReference type="Gene3D" id="3.40.50.300">
    <property type="entry name" value="P-loop containing nucleotide triphosphate hydrolases"/>
    <property type="match status" value="1"/>
</dbReference>
<feature type="coiled-coil region" evidence="3">
    <location>
        <begin position="46"/>
        <end position="73"/>
    </location>
</feature>
<sequence>MSCLKQHPAGALVISHDRALLDEMQHIYALNEHGLSHYTGNYSHYVEQMQLQTEALQQALQQDQRELKQLKHQQQ</sequence>
<dbReference type="InterPro" id="IPR032781">
    <property type="entry name" value="ABC_tran_Xtn"/>
</dbReference>
<protein>
    <submittedName>
        <fullName evidence="5">Putative ABC transporter ATP-binding protein</fullName>
    </submittedName>
</protein>
<keyword evidence="2 5" id="KW-0067">ATP-binding</keyword>
<dbReference type="AlphaFoldDB" id="A0A811GGI1"/>
<proteinExistence type="predicted"/>